<keyword evidence="3" id="KW-0808">Transferase</keyword>
<dbReference type="OrthoDB" id="6638511at2"/>
<name>A0A4S8HGC1_9BACT</name>
<dbReference type="SUPFAM" id="SSF53756">
    <property type="entry name" value="UDP-Glycosyltransferase/glycogen phosphorylase"/>
    <property type="match status" value="1"/>
</dbReference>
<dbReference type="AlphaFoldDB" id="A0A4S8HGC1"/>
<dbReference type="InterPro" id="IPR001296">
    <property type="entry name" value="Glyco_trans_1"/>
</dbReference>
<gene>
    <name evidence="3" type="ORF">FAM09_25625</name>
</gene>
<dbReference type="PANTHER" id="PTHR45947:SF14">
    <property type="entry name" value="SLL1723 PROTEIN"/>
    <property type="match status" value="1"/>
</dbReference>
<organism evidence="3 4">
    <name type="scientific">Niastella caeni</name>
    <dbReference type="NCBI Taxonomy" id="2569763"/>
    <lineage>
        <taxon>Bacteria</taxon>
        <taxon>Pseudomonadati</taxon>
        <taxon>Bacteroidota</taxon>
        <taxon>Chitinophagia</taxon>
        <taxon>Chitinophagales</taxon>
        <taxon>Chitinophagaceae</taxon>
        <taxon>Niastella</taxon>
    </lineage>
</organism>
<dbReference type="SUPFAM" id="SSF53448">
    <property type="entry name" value="Nucleotide-diphospho-sugar transferases"/>
    <property type="match status" value="1"/>
</dbReference>
<evidence type="ECO:0000259" key="2">
    <source>
        <dbReference type="Pfam" id="PF00535"/>
    </source>
</evidence>
<dbReference type="Gene3D" id="3.40.50.2000">
    <property type="entry name" value="Glycogen Phosphorylase B"/>
    <property type="match status" value="2"/>
</dbReference>
<evidence type="ECO:0000313" key="4">
    <source>
        <dbReference type="Proteomes" id="UP000306918"/>
    </source>
</evidence>
<dbReference type="InterPro" id="IPR050194">
    <property type="entry name" value="Glycosyltransferase_grp1"/>
</dbReference>
<protein>
    <submittedName>
        <fullName evidence="3">Glycosyltransferase</fullName>
    </submittedName>
</protein>
<proteinExistence type="predicted"/>
<dbReference type="InterPro" id="IPR029044">
    <property type="entry name" value="Nucleotide-diphossugar_trans"/>
</dbReference>
<dbReference type="InterPro" id="IPR001173">
    <property type="entry name" value="Glyco_trans_2-like"/>
</dbReference>
<dbReference type="CDD" id="cd00761">
    <property type="entry name" value="Glyco_tranf_GTA_type"/>
    <property type="match status" value="1"/>
</dbReference>
<reference evidence="3 4" key="1">
    <citation type="submission" date="2019-04" db="EMBL/GenBank/DDBJ databases">
        <title>Niastella caeni sp. nov., isolated from activated sludge.</title>
        <authorList>
            <person name="Sheng M."/>
        </authorList>
    </citation>
    <scope>NUCLEOTIDE SEQUENCE [LARGE SCALE GENOMIC DNA]</scope>
    <source>
        <strain evidence="3 4">HX-2-15</strain>
    </source>
</reference>
<dbReference type="PANTHER" id="PTHR45947">
    <property type="entry name" value="SULFOQUINOVOSYL TRANSFERASE SQD2"/>
    <property type="match status" value="1"/>
</dbReference>
<dbReference type="CDD" id="cd03801">
    <property type="entry name" value="GT4_PimA-like"/>
    <property type="match status" value="1"/>
</dbReference>
<feature type="domain" description="Glycosyltransferase 2-like" evidence="2">
    <location>
        <begin position="8"/>
        <end position="136"/>
    </location>
</feature>
<evidence type="ECO:0000313" key="3">
    <source>
        <dbReference type="EMBL" id="THU33531.1"/>
    </source>
</evidence>
<sequence>MNAETGISIVTPFYNQTEVFWETYQAVVNQTFINWEWVIVNDGSNQKASLSVLKKLNTLSNKKIKVITLPQNMGLPAARNHGVKQSLFDFIFFLDSDDLIEPDYLEKAFITLQINPAFTFVNSWSTGFGAKNYLWQAGFDKKEKFLQQNWVAFAGLFRKSIFTRLQFNEVQKNGLEDWEFWLQAAAHNYWGYTIPEYLFHYRIHDNHQNKWANWDNGIEQKRITRRFQAKYRLLKKQFPNPQKQLYPSFANLPSLSGMPAPTGSKKTVLIVLPWLELGGVERFTLHYMAAMAQVYDFIMVTTNAGAHSHEAEFKKYCKQIYHFASIADGTAYPIIWNYVINTWSIHLLVISHSQPAYYILPYLKETYPLLAVTDILHLVEENWKQGGYPKIAIDYSVYINKHIVANNQIYEWMADRGVASKKLQTIYINVDTKNIQPVDEAVKFSKKKAFFKLQSDHQLVLLFSGRLTAQKNTLLLPDIAAILAKKGISFIMAIAGDGPERELLEEKVYQKKLHRYFSYLGPLSHTANIEAIQLADILVLPSAWEGIATVIYEAMAAATPVVATNVGGQQELIEPGTGIVIPVTDDLSQFVETFSGKLETLAGDPVLRKRIGEASRERVEKYFDISLTHSNLQILFEQLLSQLEPGIAPLSQSDTIQNYYQNISSWKQEQLLPSAPNWKQRRVIKIIKRVYKVFTRKRPLQYVWTK</sequence>
<dbReference type="Gene3D" id="3.90.550.10">
    <property type="entry name" value="Spore Coat Polysaccharide Biosynthesis Protein SpsA, Chain A"/>
    <property type="match status" value="1"/>
</dbReference>
<dbReference type="RefSeq" id="WP_136580019.1">
    <property type="nucleotide sequence ID" value="NZ_STFF01000009.1"/>
</dbReference>
<evidence type="ECO:0000259" key="1">
    <source>
        <dbReference type="Pfam" id="PF00534"/>
    </source>
</evidence>
<keyword evidence="4" id="KW-1185">Reference proteome</keyword>
<comment type="caution">
    <text evidence="3">The sequence shown here is derived from an EMBL/GenBank/DDBJ whole genome shotgun (WGS) entry which is preliminary data.</text>
</comment>
<dbReference type="GO" id="GO:0016757">
    <property type="term" value="F:glycosyltransferase activity"/>
    <property type="evidence" value="ECO:0007669"/>
    <property type="project" value="InterPro"/>
</dbReference>
<dbReference type="EMBL" id="STFF01000009">
    <property type="protein sequence ID" value="THU33531.1"/>
    <property type="molecule type" value="Genomic_DNA"/>
</dbReference>
<dbReference type="Pfam" id="PF00535">
    <property type="entry name" value="Glycos_transf_2"/>
    <property type="match status" value="1"/>
</dbReference>
<feature type="domain" description="Glycosyl transferase family 1" evidence="1">
    <location>
        <begin position="447"/>
        <end position="618"/>
    </location>
</feature>
<dbReference type="Pfam" id="PF00534">
    <property type="entry name" value="Glycos_transf_1"/>
    <property type="match status" value="1"/>
</dbReference>
<dbReference type="Proteomes" id="UP000306918">
    <property type="component" value="Unassembled WGS sequence"/>
</dbReference>
<accession>A0A4S8HGC1</accession>